<protein>
    <submittedName>
        <fullName evidence="1">Dual specificity protein phosphatase DSP8</fullName>
    </submittedName>
</protein>
<reference evidence="1 2" key="1">
    <citation type="journal article" date="2022" name="Plant J.">
        <title>Chromosome-level genome of Camellia lanceoleosa provides a valuable resource for understanding genome evolution and self-incompatibility.</title>
        <authorList>
            <person name="Gong W."/>
            <person name="Xiao S."/>
            <person name="Wang L."/>
            <person name="Liao Z."/>
            <person name="Chang Y."/>
            <person name="Mo W."/>
            <person name="Hu G."/>
            <person name="Li W."/>
            <person name="Zhao G."/>
            <person name="Zhu H."/>
            <person name="Hu X."/>
            <person name="Ji K."/>
            <person name="Xiang X."/>
            <person name="Song Q."/>
            <person name="Yuan D."/>
            <person name="Jin S."/>
            <person name="Zhang L."/>
        </authorList>
    </citation>
    <scope>NUCLEOTIDE SEQUENCE [LARGE SCALE GENOMIC DNA]</scope>
    <source>
        <strain evidence="1">SQ_2022a</strain>
    </source>
</reference>
<dbReference type="EMBL" id="CM045761">
    <property type="protein sequence ID" value="KAI8014838.1"/>
    <property type="molecule type" value="Genomic_DNA"/>
</dbReference>
<accession>A0ACC0HN64</accession>
<keyword evidence="2" id="KW-1185">Reference proteome</keyword>
<dbReference type="Proteomes" id="UP001060215">
    <property type="component" value="Chromosome 4"/>
</dbReference>
<name>A0ACC0HN64_9ERIC</name>
<evidence type="ECO:0000313" key="2">
    <source>
        <dbReference type="Proteomes" id="UP001060215"/>
    </source>
</evidence>
<comment type="caution">
    <text evidence="1">The sequence shown here is derived from an EMBL/GenBank/DDBJ whole genome shotgun (WGS) entry which is preliminary data.</text>
</comment>
<organism evidence="1 2">
    <name type="scientific">Camellia lanceoleosa</name>
    <dbReference type="NCBI Taxonomy" id="1840588"/>
    <lineage>
        <taxon>Eukaryota</taxon>
        <taxon>Viridiplantae</taxon>
        <taxon>Streptophyta</taxon>
        <taxon>Embryophyta</taxon>
        <taxon>Tracheophyta</taxon>
        <taxon>Spermatophyta</taxon>
        <taxon>Magnoliopsida</taxon>
        <taxon>eudicotyledons</taxon>
        <taxon>Gunneridae</taxon>
        <taxon>Pentapetalae</taxon>
        <taxon>asterids</taxon>
        <taxon>Ericales</taxon>
        <taxon>Theaceae</taxon>
        <taxon>Camellia</taxon>
    </lineage>
</organism>
<proteinExistence type="predicted"/>
<sequence length="248" mass="27564">MEVEEEKEETDVDEEEEKNELEVKALRKKTENGKREKSTIICIFARCLCIPLVSIRVGKINKQGTLLCPTSTSFTYQKSCLHFQCVLLGAITFPADVERLKDLGVCEVITLAEPYETLVTTSLYQAHGINHLVLPTRDYLFASSLSDICQVVDFIHENASCSRATYVHCKVGRGRSTSIVLCYLLQHKQMTSDAAYSYVKSIQPKEVGCFSIVLECVLALVVAIAGTFALRIPTIGIEVGPFYIGQVN</sequence>
<evidence type="ECO:0000313" key="1">
    <source>
        <dbReference type="EMBL" id="KAI8014838.1"/>
    </source>
</evidence>
<gene>
    <name evidence="1" type="ORF">LOK49_LG05G00441</name>
</gene>